<sequence length="201" mass="22769">MGYASKRTMREQGREATGEHMREEMGKGCDDGGSKGCTKAYSEQGKSRERCSDEQEKNQGRATATSRGNQGRGKALVFVKATDQRLLDDVTESSNSRIEKKSGGLTQKRVYYFYGKPEHIKPQCYKLRQSNRTRRVTFGDGVKVNVIGKGNIDLSGYSVKFSKEKYEVVDDDQHVIMFGTRPVDNCYHWDKSSQDLKRNLS</sequence>
<evidence type="ECO:0000313" key="3">
    <source>
        <dbReference type="EMBL" id="TYK25802.1"/>
    </source>
</evidence>
<proteinExistence type="predicted"/>
<evidence type="ECO:0000313" key="5">
    <source>
        <dbReference type="Proteomes" id="UP000321947"/>
    </source>
</evidence>
<organism evidence="2 4">
    <name type="scientific">Cucumis melo var. makuwa</name>
    <name type="common">Oriental melon</name>
    <dbReference type="NCBI Taxonomy" id="1194695"/>
    <lineage>
        <taxon>Eukaryota</taxon>
        <taxon>Viridiplantae</taxon>
        <taxon>Streptophyta</taxon>
        <taxon>Embryophyta</taxon>
        <taxon>Tracheophyta</taxon>
        <taxon>Spermatophyta</taxon>
        <taxon>Magnoliopsida</taxon>
        <taxon>eudicotyledons</taxon>
        <taxon>Gunneridae</taxon>
        <taxon>Pentapetalae</taxon>
        <taxon>rosids</taxon>
        <taxon>fabids</taxon>
        <taxon>Cucurbitales</taxon>
        <taxon>Cucurbitaceae</taxon>
        <taxon>Benincaseae</taxon>
        <taxon>Cucumis</taxon>
    </lineage>
</organism>
<feature type="region of interest" description="Disordered" evidence="1">
    <location>
        <begin position="1"/>
        <end position="73"/>
    </location>
</feature>
<dbReference type="Proteomes" id="UP000321393">
    <property type="component" value="Unassembled WGS sequence"/>
</dbReference>
<dbReference type="AlphaFoldDB" id="A0A5A7SQV1"/>
<feature type="compositionally biased region" description="Polar residues" evidence="1">
    <location>
        <begin position="60"/>
        <end position="69"/>
    </location>
</feature>
<reference evidence="4 5" key="1">
    <citation type="submission" date="2019-08" db="EMBL/GenBank/DDBJ databases">
        <title>Draft genome sequences of two oriental melons (Cucumis melo L. var makuwa).</title>
        <authorList>
            <person name="Kwon S.-Y."/>
        </authorList>
    </citation>
    <scope>NUCLEOTIDE SEQUENCE [LARGE SCALE GENOMIC DNA]</scope>
    <source>
        <strain evidence="5">cv. Chang Bougi</strain>
        <strain evidence="4">cv. SW 3</strain>
        <tissue evidence="2">Leaf</tissue>
    </source>
</reference>
<dbReference type="EMBL" id="SSTE01021760">
    <property type="protein sequence ID" value="KAA0032416.1"/>
    <property type="molecule type" value="Genomic_DNA"/>
</dbReference>
<accession>A0A5A7SQV1</accession>
<comment type="caution">
    <text evidence="2">The sequence shown here is derived from an EMBL/GenBank/DDBJ whole genome shotgun (WGS) entry which is preliminary data.</text>
</comment>
<name>A0A5A7SQV1_CUCMM</name>
<evidence type="ECO:0000256" key="1">
    <source>
        <dbReference type="SAM" id="MobiDB-lite"/>
    </source>
</evidence>
<feature type="compositionally biased region" description="Basic and acidic residues" evidence="1">
    <location>
        <begin position="45"/>
        <end position="59"/>
    </location>
</feature>
<evidence type="ECO:0000313" key="2">
    <source>
        <dbReference type="EMBL" id="KAA0032416.1"/>
    </source>
</evidence>
<dbReference type="Proteomes" id="UP000321947">
    <property type="component" value="Unassembled WGS sequence"/>
</dbReference>
<evidence type="ECO:0000313" key="4">
    <source>
        <dbReference type="Proteomes" id="UP000321393"/>
    </source>
</evidence>
<feature type="compositionally biased region" description="Basic and acidic residues" evidence="1">
    <location>
        <begin position="8"/>
        <end position="33"/>
    </location>
</feature>
<gene>
    <name evidence="3" type="ORF">E5676_scaffold436G00020</name>
    <name evidence="2" type="ORF">E6C27_scaffold225G00130</name>
</gene>
<dbReference type="EMBL" id="SSTD01003661">
    <property type="protein sequence ID" value="TYK25802.1"/>
    <property type="molecule type" value="Genomic_DNA"/>
</dbReference>
<dbReference type="OrthoDB" id="7997145at2759"/>
<protein>
    <submittedName>
        <fullName evidence="2">Uncharacterized protein</fullName>
    </submittedName>
</protein>